<accession>A0ABV3N4Y0</accession>
<keyword evidence="7" id="KW-1185">Reference proteome</keyword>
<dbReference type="InterPro" id="IPR005119">
    <property type="entry name" value="LysR_subst-bd"/>
</dbReference>
<evidence type="ECO:0000256" key="2">
    <source>
        <dbReference type="ARBA" id="ARBA00023015"/>
    </source>
</evidence>
<dbReference type="PANTHER" id="PTHR30118:SF15">
    <property type="entry name" value="TRANSCRIPTIONAL REGULATORY PROTEIN"/>
    <property type="match status" value="1"/>
</dbReference>
<dbReference type="RefSeq" id="WP_367168213.1">
    <property type="nucleotide sequence ID" value="NZ_JBFKZN010000009.1"/>
</dbReference>
<keyword evidence="4" id="KW-0804">Transcription</keyword>
<dbReference type="Gene3D" id="3.40.190.10">
    <property type="entry name" value="Periplasmic binding protein-like II"/>
    <property type="match status" value="2"/>
</dbReference>
<keyword evidence="3" id="KW-0238">DNA-binding</keyword>
<reference evidence="6 7" key="1">
    <citation type="submission" date="2024-07" db="EMBL/GenBank/DDBJ databases">
        <authorList>
            <person name="Dulla G.F.J."/>
            <person name="Delorm J.G."/>
        </authorList>
    </citation>
    <scope>NUCLEOTIDE SEQUENCE [LARGE SCALE GENOMIC DNA]</scope>
    <source>
        <strain evidence="6 7">JGD 233</strain>
    </source>
</reference>
<dbReference type="InterPro" id="IPR050389">
    <property type="entry name" value="LysR-type_TF"/>
</dbReference>
<keyword evidence="2" id="KW-0805">Transcription regulation</keyword>
<dbReference type="Pfam" id="PF00126">
    <property type="entry name" value="HTH_1"/>
    <property type="match status" value="1"/>
</dbReference>
<dbReference type="InterPro" id="IPR036388">
    <property type="entry name" value="WH-like_DNA-bd_sf"/>
</dbReference>
<sequence>MNKIDISRLDLNLLKVFEDLYEEGGAGRAAVRLGLTQSAVSAALGRLRLVWHDRLFERTGRGLRPTARASELKQPISDILNQCRLTLSAFSAETSGWQGRTVILALSDDFELAWGSAIIAAVRQQMPGLRIQFRQTYAQLVEEMLILRHADLAITSGGIKSPLLSRQLSGTGRYRCLLAGKPDGPFELAEFLARPHILVSSGGFIGIVDEKLAELALTRHVIASTTHFAALPWMIGETDAIATLPAHAAEALAEKTALTVVDCPLALPTFSVELAMRLDNQRDPAVNGVRNLLTALLT</sequence>
<comment type="caution">
    <text evidence="6">The sequence shown here is derived from an EMBL/GenBank/DDBJ whole genome shotgun (WGS) entry which is preliminary data.</text>
</comment>
<feature type="domain" description="HTH lysR-type" evidence="5">
    <location>
        <begin position="9"/>
        <end position="66"/>
    </location>
</feature>
<dbReference type="InterPro" id="IPR036390">
    <property type="entry name" value="WH_DNA-bd_sf"/>
</dbReference>
<comment type="similarity">
    <text evidence="1">Belongs to the LysR transcriptional regulatory family.</text>
</comment>
<dbReference type="EMBL" id="JBFKZN010000009">
    <property type="protein sequence ID" value="MEW5290888.1"/>
    <property type="molecule type" value="Genomic_DNA"/>
</dbReference>
<evidence type="ECO:0000256" key="3">
    <source>
        <dbReference type="ARBA" id="ARBA00023125"/>
    </source>
</evidence>
<evidence type="ECO:0000259" key="5">
    <source>
        <dbReference type="PROSITE" id="PS50931"/>
    </source>
</evidence>
<dbReference type="Pfam" id="PF03466">
    <property type="entry name" value="LysR_substrate"/>
    <property type="match status" value="1"/>
</dbReference>
<dbReference type="Proteomes" id="UP001554567">
    <property type="component" value="Unassembled WGS sequence"/>
</dbReference>
<dbReference type="SUPFAM" id="SSF53850">
    <property type="entry name" value="Periplasmic binding protein-like II"/>
    <property type="match status" value="1"/>
</dbReference>
<gene>
    <name evidence="6" type="ORF">ABW286_17175</name>
</gene>
<dbReference type="PROSITE" id="PS50931">
    <property type="entry name" value="HTH_LYSR"/>
    <property type="match status" value="1"/>
</dbReference>
<evidence type="ECO:0000256" key="1">
    <source>
        <dbReference type="ARBA" id="ARBA00009437"/>
    </source>
</evidence>
<evidence type="ECO:0000256" key="4">
    <source>
        <dbReference type="ARBA" id="ARBA00023163"/>
    </source>
</evidence>
<proteinExistence type="inferred from homology"/>
<protein>
    <submittedName>
        <fullName evidence="6">LysR family transcriptional regulator</fullName>
    </submittedName>
</protein>
<organism evidence="6 7">
    <name type="scientific">Erwinia papayae</name>
    <dbReference type="NCBI Taxonomy" id="206499"/>
    <lineage>
        <taxon>Bacteria</taxon>
        <taxon>Pseudomonadati</taxon>
        <taxon>Pseudomonadota</taxon>
        <taxon>Gammaproteobacteria</taxon>
        <taxon>Enterobacterales</taxon>
        <taxon>Erwiniaceae</taxon>
        <taxon>Erwinia</taxon>
    </lineage>
</organism>
<dbReference type="SUPFAM" id="SSF46785">
    <property type="entry name" value="Winged helix' DNA-binding domain"/>
    <property type="match status" value="1"/>
</dbReference>
<name>A0ABV3N4Y0_9GAMM</name>
<evidence type="ECO:0000313" key="6">
    <source>
        <dbReference type="EMBL" id="MEW5290888.1"/>
    </source>
</evidence>
<dbReference type="InterPro" id="IPR000847">
    <property type="entry name" value="LysR_HTH_N"/>
</dbReference>
<dbReference type="PANTHER" id="PTHR30118">
    <property type="entry name" value="HTH-TYPE TRANSCRIPTIONAL REGULATOR LEUO-RELATED"/>
    <property type="match status" value="1"/>
</dbReference>
<dbReference type="Gene3D" id="1.10.10.10">
    <property type="entry name" value="Winged helix-like DNA-binding domain superfamily/Winged helix DNA-binding domain"/>
    <property type="match status" value="1"/>
</dbReference>
<evidence type="ECO:0000313" key="7">
    <source>
        <dbReference type="Proteomes" id="UP001554567"/>
    </source>
</evidence>